<feature type="compositionally biased region" description="Basic residues" evidence="1">
    <location>
        <begin position="93"/>
        <end position="113"/>
    </location>
</feature>
<dbReference type="OrthoDB" id="3230530at2759"/>
<comment type="caution">
    <text evidence="2">The sequence shown here is derived from an EMBL/GenBank/DDBJ whole genome shotgun (WGS) entry which is preliminary data.</text>
</comment>
<sequence length="254" mass="28560">MSTTIVRSEIVEFSLDPTGSLFNTITARWPPRKQHSWTVGETMTSGLVTVKFYIHLRLCVFSPQTGPETIQVAEREVIIASTNQSERQLASAKIKHKPSSSRSKSRSPHRKHTPLSNSPTCQMGASVQTIHKPPSPPSVGRPRTKPPRRPHTSAGPRDTSNLPFPSDFELKERTIEPGGRIFLALCPLPKKTSSIRPLFRASHSSAKIPHHDGDSHFIFQPISLDHVRDWEEELARIELRSRRSSANMLGFRKR</sequence>
<accession>A0A9P6HR16</accession>
<feature type="compositionally biased region" description="Basic residues" evidence="1">
    <location>
        <begin position="142"/>
        <end position="151"/>
    </location>
</feature>
<reference evidence="2" key="2">
    <citation type="submission" date="2020-11" db="EMBL/GenBank/DDBJ databases">
        <authorList>
            <consortium name="DOE Joint Genome Institute"/>
            <person name="Kuo A."/>
            <person name="Miyauchi S."/>
            <person name="Kiss E."/>
            <person name="Drula E."/>
            <person name="Kohler A."/>
            <person name="Sanchez-Garcia M."/>
            <person name="Andreopoulos B."/>
            <person name="Barry K.W."/>
            <person name="Bonito G."/>
            <person name="Buee M."/>
            <person name="Carver A."/>
            <person name="Chen C."/>
            <person name="Cichocki N."/>
            <person name="Clum A."/>
            <person name="Culley D."/>
            <person name="Crous P.W."/>
            <person name="Fauchery L."/>
            <person name="Girlanda M."/>
            <person name="Hayes R."/>
            <person name="Keri Z."/>
            <person name="Labutti K."/>
            <person name="Lipzen A."/>
            <person name="Lombard V."/>
            <person name="Magnuson J."/>
            <person name="Maillard F."/>
            <person name="Morin E."/>
            <person name="Murat C."/>
            <person name="Nolan M."/>
            <person name="Ohm R."/>
            <person name="Pangilinan J."/>
            <person name="Pereira M."/>
            <person name="Perotto S."/>
            <person name="Peter M."/>
            <person name="Riley R."/>
            <person name="Sitrit Y."/>
            <person name="Stielow B."/>
            <person name="Szollosi G."/>
            <person name="Zifcakova L."/>
            <person name="Stursova M."/>
            <person name="Spatafora J.W."/>
            <person name="Tedersoo L."/>
            <person name="Vaario L.-M."/>
            <person name="Yamada A."/>
            <person name="Yan M."/>
            <person name="Wang P."/>
            <person name="Xu J."/>
            <person name="Bruns T."/>
            <person name="Baldrian P."/>
            <person name="Vilgalys R."/>
            <person name="Henrissat B."/>
            <person name="Grigoriev I.V."/>
            <person name="Hibbett D."/>
            <person name="Nagy L.G."/>
            <person name="Martin F.M."/>
        </authorList>
    </citation>
    <scope>NUCLEOTIDE SEQUENCE</scope>
    <source>
        <strain evidence="2">UH-Tt-Lm1</strain>
    </source>
</reference>
<proteinExistence type="predicted"/>
<feature type="region of interest" description="Disordered" evidence="1">
    <location>
        <begin position="84"/>
        <end position="166"/>
    </location>
</feature>
<evidence type="ECO:0000313" key="3">
    <source>
        <dbReference type="Proteomes" id="UP000736335"/>
    </source>
</evidence>
<organism evidence="2 3">
    <name type="scientific">Thelephora terrestris</name>
    <dbReference type="NCBI Taxonomy" id="56493"/>
    <lineage>
        <taxon>Eukaryota</taxon>
        <taxon>Fungi</taxon>
        <taxon>Dikarya</taxon>
        <taxon>Basidiomycota</taxon>
        <taxon>Agaricomycotina</taxon>
        <taxon>Agaricomycetes</taxon>
        <taxon>Thelephorales</taxon>
        <taxon>Thelephoraceae</taxon>
        <taxon>Thelephora</taxon>
    </lineage>
</organism>
<gene>
    <name evidence="2" type="ORF">BJ322DRAFT_32863</name>
</gene>
<name>A0A9P6HR16_9AGAM</name>
<evidence type="ECO:0000313" key="2">
    <source>
        <dbReference type="EMBL" id="KAF9792292.1"/>
    </source>
</evidence>
<reference evidence="2" key="1">
    <citation type="journal article" date="2020" name="Nat. Commun.">
        <title>Large-scale genome sequencing of mycorrhizal fungi provides insights into the early evolution of symbiotic traits.</title>
        <authorList>
            <person name="Miyauchi S."/>
            <person name="Kiss E."/>
            <person name="Kuo A."/>
            <person name="Drula E."/>
            <person name="Kohler A."/>
            <person name="Sanchez-Garcia M."/>
            <person name="Morin E."/>
            <person name="Andreopoulos B."/>
            <person name="Barry K.W."/>
            <person name="Bonito G."/>
            <person name="Buee M."/>
            <person name="Carver A."/>
            <person name="Chen C."/>
            <person name="Cichocki N."/>
            <person name="Clum A."/>
            <person name="Culley D."/>
            <person name="Crous P.W."/>
            <person name="Fauchery L."/>
            <person name="Girlanda M."/>
            <person name="Hayes R.D."/>
            <person name="Keri Z."/>
            <person name="LaButti K."/>
            <person name="Lipzen A."/>
            <person name="Lombard V."/>
            <person name="Magnuson J."/>
            <person name="Maillard F."/>
            <person name="Murat C."/>
            <person name="Nolan M."/>
            <person name="Ohm R.A."/>
            <person name="Pangilinan J."/>
            <person name="Pereira M.F."/>
            <person name="Perotto S."/>
            <person name="Peter M."/>
            <person name="Pfister S."/>
            <person name="Riley R."/>
            <person name="Sitrit Y."/>
            <person name="Stielow J.B."/>
            <person name="Szollosi G."/>
            <person name="Zifcakova L."/>
            <person name="Stursova M."/>
            <person name="Spatafora J.W."/>
            <person name="Tedersoo L."/>
            <person name="Vaario L.M."/>
            <person name="Yamada A."/>
            <person name="Yan M."/>
            <person name="Wang P."/>
            <person name="Xu J."/>
            <person name="Bruns T."/>
            <person name="Baldrian P."/>
            <person name="Vilgalys R."/>
            <person name="Dunand C."/>
            <person name="Henrissat B."/>
            <person name="Grigoriev I.V."/>
            <person name="Hibbett D."/>
            <person name="Nagy L.G."/>
            <person name="Martin F.M."/>
        </authorList>
    </citation>
    <scope>NUCLEOTIDE SEQUENCE</scope>
    <source>
        <strain evidence="2">UH-Tt-Lm1</strain>
    </source>
</reference>
<feature type="compositionally biased region" description="Polar residues" evidence="1">
    <location>
        <begin position="114"/>
        <end position="129"/>
    </location>
</feature>
<dbReference type="Proteomes" id="UP000736335">
    <property type="component" value="Unassembled WGS sequence"/>
</dbReference>
<dbReference type="AlphaFoldDB" id="A0A9P6HR16"/>
<protein>
    <submittedName>
        <fullName evidence="2">Uncharacterized protein</fullName>
    </submittedName>
</protein>
<evidence type="ECO:0000256" key="1">
    <source>
        <dbReference type="SAM" id="MobiDB-lite"/>
    </source>
</evidence>
<dbReference type="EMBL" id="WIUZ02000001">
    <property type="protein sequence ID" value="KAF9792292.1"/>
    <property type="molecule type" value="Genomic_DNA"/>
</dbReference>
<keyword evidence="3" id="KW-1185">Reference proteome</keyword>